<evidence type="ECO:0000313" key="2">
    <source>
        <dbReference type="EMBL" id="CBS89561.1"/>
    </source>
</evidence>
<dbReference type="Proteomes" id="UP000005667">
    <property type="component" value="Plasmid AZO_p2"/>
</dbReference>
<name>G7ZCR0_AZOL4</name>
<dbReference type="KEGG" id="ali:AZOLI_p20426"/>
<gene>
    <name evidence="2" type="ordered locus">AZOLI_p20426</name>
</gene>
<evidence type="ECO:0008006" key="4">
    <source>
        <dbReference type="Google" id="ProtNLM"/>
    </source>
</evidence>
<dbReference type="EMBL" id="FQ311870">
    <property type="protein sequence ID" value="CBS89561.1"/>
    <property type="molecule type" value="Genomic_DNA"/>
</dbReference>
<proteinExistence type="predicted"/>
<dbReference type="AlphaFoldDB" id="G7ZCR0"/>
<keyword evidence="1" id="KW-0812">Transmembrane</keyword>
<evidence type="ECO:0000313" key="3">
    <source>
        <dbReference type="Proteomes" id="UP000005667"/>
    </source>
</evidence>
<keyword evidence="1" id="KW-1133">Transmembrane helix</keyword>
<accession>G7ZCR0</accession>
<organism evidence="2 3">
    <name type="scientific">Azospirillum lipoferum (strain 4B)</name>
    <dbReference type="NCBI Taxonomy" id="862719"/>
    <lineage>
        <taxon>Bacteria</taxon>
        <taxon>Pseudomonadati</taxon>
        <taxon>Pseudomonadota</taxon>
        <taxon>Alphaproteobacteria</taxon>
        <taxon>Rhodospirillales</taxon>
        <taxon>Azospirillaceae</taxon>
        <taxon>Azospirillum</taxon>
    </lineage>
</organism>
<dbReference type="InterPro" id="IPR057715">
    <property type="entry name" value="YohP-like"/>
</dbReference>
<reference evidence="3" key="1">
    <citation type="journal article" date="2011" name="PLoS Genet.">
        <title>Azospirillum genomes reveal transition of bacteria from aquatic to terrestrial environments.</title>
        <authorList>
            <person name="Wisniewski-Dye F."/>
            <person name="Borziak K."/>
            <person name="Khalsa-Moyers G."/>
            <person name="Alexandre G."/>
            <person name="Sukharnikov L.O."/>
            <person name="Wuichet K."/>
            <person name="Hurst G.B."/>
            <person name="McDonald W.H."/>
            <person name="Robertson J.S."/>
            <person name="Barbe V."/>
            <person name="Calteau A."/>
            <person name="Rouy Z."/>
            <person name="Mangenot S."/>
            <person name="Prigent-Combaret C."/>
            <person name="Normand P."/>
            <person name="Boyer M."/>
            <person name="Siguier P."/>
            <person name="Dessaux Y."/>
            <person name="Elmerich C."/>
            <person name="Condemine G."/>
            <person name="Krishnen G."/>
            <person name="Kennedy I."/>
            <person name="Paterson A.H."/>
            <person name="Gonzalez V."/>
            <person name="Mavingui P."/>
            <person name="Zhulin I.B."/>
        </authorList>
    </citation>
    <scope>NUCLEOTIDE SEQUENCE [LARGE SCALE GENOMIC DNA]</scope>
    <source>
        <strain evidence="3">4B</strain>
    </source>
</reference>
<evidence type="ECO:0000256" key="1">
    <source>
        <dbReference type="SAM" id="Phobius"/>
    </source>
</evidence>
<feature type="transmembrane region" description="Helical" evidence="1">
    <location>
        <begin position="6"/>
        <end position="27"/>
    </location>
</feature>
<protein>
    <recommendedName>
        <fullName evidence="4">Protein YohP</fullName>
    </recommendedName>
</protein>
<keyword evidence="1" id="KW-0472">Membrane</keyword>
<keyword evidence="3" id="KW-1185">Reference proteome</keyword>
<dbReference type="Pfam" id="PF25659">
    <property type="entry name" value="YohP"/>
    <property type="match status" value="1"/>
</dbReference>
<keyword evidence="2" id="KW-0614">Plasmid</keyword>
<geneLocation type="plasmid" evidence="2 3">
    <name>AZO_p2</name>
</geneLocation>
<dbReference type="HOGENOM" id="CLU_216320_1_0_5"/>
<sequence>MLKILGWAILIIFIIGLLAVTGILKLIF</sequence>